<accession>A0A660SFG1</accession>
<dbReference type="Proteomes" id="UP000268469">
    <property type="component" value="Unassembled WGS sequence"/>
</dbReference>
<organism evidence="1 2">
    <name type="scientific">candidate division WOR-3 bacterium</name>
    <dbReference type="NCBI Taxonomy" id="2052148"/>
    <lineage>
        <taxon>Bacteria</taxon>
        <taxon>Bacteria division WOR-3</taxon>
    </lineage>
</organism>
<dbReference type="EMBL" id="QNBE01000078">
    <property type="protein sequence ID" value="RKX69555.1"/>
    <property type="molecule type" value="Genomic_DNA"/>
</dbReference>
<evidence type="ECO:0000313" key="2">
    <source>
        <dbReference type="Proteomes" id="UP000268469"/>
    </source>
</evidence>
<sequence length="85" mass="9928">MKLTYVPSKDELTLTIHPVKGRPNKKAGPFQLWWDDEGTICALTIRNYREELEEYRRNMNVIPLGGIWKGVRITDCESQRSFYPG</sequence>
<comment type="caution">
    <text evidence="1">The sequence shown here is derived from an EMBL/GenBank/DDBJ whole genome shotgun (WGS) entry which is preliminary data.</text>
</comment>
<reference evidence="1 2" key="1">
    <citation type="submission" date="2018-06" db="EMBL/GenBank/DDBJ databases">
        <title>Extensive metabolic versatility and redundancy in microbially diverse, dynamic hydrothermal sediments.</title>
        <authorList>
            <person name="Dombrowski N."/>
            <person name="Teske A."/>
            <person name="Baker B.J."/>
        </authorList>
    </citation>
    <scope>NUCLEOTIDE SEQUENCE [LARGE SCALE GENOMIC DNA]</scope>
    <source>
        <strain evidence="1">B36_G15</strain>
    </source>
</reference>
<evidence type="ECO:0008006" key="3">
    <source>
        <dbReference type="Google" id="ProtNLM"/>
    </source>
</evidence>
<protein>
    <recommendedName>
        <fullName evidence="3">DUF2283 domain-containing protein</fullName>
    </recommendedName>
</protein>
<gene>
    <name evidence="1" type="ORF">DRP53_07825</name>
</gene>
<evidence type="ECO:0000313" key="1">
    <source>
        <dbReference type="EMBL" id="RKX69555.1"/>
    </source>
</evidence>
<dbReference type="AlphaFoldDB" id="A0A660SFG1"/>
<proteinExistence type="predicted"/>
<name>A0A660SFG1_UNCW3</name>